<evidence type="ECO:0000256" key="1">
    <source>
        <dbReference type="SAM" id="Phobius"/>
    </source>
</evidence>
<feature type="transmembrane region" description="Helical" evidence="1">
    <location>
        <begin position="7"/>
        <end position="30"/>
    </location>
</feature>
<sequence>MSRNLRLALLVTDLAFLAYWIVSLASLAGLFPLPASLMFADYDNPIVFAWNWSFLPLDLAFSFTGLLAVAAARRGDPRWRGLALLSLAFTMAAGGMAVAFWAIRGEFDPAWFLPNLALVLWPLAFLPGLLGAGPHSSIPESR</sequence>
<keyword evidence="1" id="KW-0472">Membrane</keyword>
<reference evidence="3" key="1">
    <citation type="submission" date="2018-05" db="EMBL/GenBank/DDBJ databases">
        <title>Genome sequencing of Phenylobacterium sp. HYN0004.</title>
        <authorList>
            <person name="Yi H."/>
            <person name="Baek C."/>
        </authorList>
    </citation>
    <scope>NUCLEOTIDE SEQUENCE [LARGE SCALE GENOMIC DNA]</scope>
    <source>
        <strain evidence="3">HYN0004</strain>
    </source>
</reference>
<dbReference type="Pfam" id="PF17314">
    <property type="entry name" value="DUF5360"/>
    <property type="match status" value="1"/>
</dbReference>
<dbReference type="KEGG" id="phb:HYN04_01210"/>
<feature type="transmembrane region" description="Helical" evidence="1">
    <location>
        <begin position="82"/>
        <end position="103"/>
    </location>
</feature>
<evidence type="ECO:0008006" key="4">
    <source>
        <dbReference type="Google" id="ProtNLM"/>
    </source>
</evidence>
<organism evidence="2 3">
    <name type="scientific">Phenylobacterium parvum</name>
    <dbReference type="NCBI Taxonomy" id="2201350"/>
    <lineage>
        <taxon>Bacteria</taxon>
        <taxon>Pseudomonadati</taxon>
        <taxon>Pseudomonadota</taxon>
        <taxon>Alphaproteobacteria</taxon>
        <taxon>Caulobacterales</taxon>
        <taxon>Caulobacteraceae</taxon>
        <taxon>Phenylobacterium</taxon>
    </lineage>
</organism>
<feature type="transmembrane region" description="Helical" evidence="1">
    <location>
        <begin position="50"/>
        <end position="70"/>
    </location>
</feature>
<dbReference type="InterPro" id="IPR020348">
    <property type="entry name" value="Uncharacterised_YvaD"/>
</dbReference>
<dbReference type="RefSeq" id="WP_110449070.1">
    <property type="nucleotide sequence ID" value="NZ_CP029479.1"/>
</dbReference>
<keyword evidence="1" id="KW-1133">Transmembrane helix</keyword>
<feature type="transmembrane region" description="Helical" evidence="1">
    <location>
        <begin position="109"/>
        <end position="132"/>
    </location>
</feature>
<dbReference type="OrthoDB" id="2469007at2"/>
<accession>A0A2Z3HT18</accession>
<proteinExistence type="predicted"/>
<dbReference type="AlphaFoldDB" id="A0A2Z3HT18"/>
<protein>
    <recommendedName>
        <fullName evidence="4">YvaD family protein</fullName>
    </recommendedName>
</protein>
<keyword evidence="1" id="KW-0812">Transmembrane</keyword>
<evidence type="ECO:0000313" key="3">
    <source>
        <dbReference type="Proteomes" id="UP000247763"/>
    </source>
</evidence>
<dbReference type="EMBL" id="CP029479">
    <property type="protein sequence ID" value="AWM76501.1"/>
    <property type="molecule type" value="Genomic_DNA"/>
</dbReference>
<keyword evidence="3" id="KW-1185">Reference proteome</keyword>
<dbReference type="Proteomes" id="UP000247763">
    <property type="component" value="Chromosome"/>
</dbReference>
<gene>
    <name evidence="2" type="ORF">HYN04_01210</name>
</gene>
<name>A0A2Z3HT18_9CAUL</name>
<evidence type="ECO:0000313" key="2">
    <source>
        <dbReference type="EMBL" id="AWM76501.1"/>
    </source>
</evidence>